<sequence>MNLILFLRTPNDQTGVQGGVASFICQATGDPRPKIVWNKKGKKVSNQRFEVIEFDDGSGSVLRIQPLRTPRDEAIYECVASNTVGELSATTRLTVLREDQLPAGFPTIDMGPQLKVVERTRTATMLCAASGNPDPDISWFKDFLPVNTTNNNGRIKQLRSGGTPIRGALQIEQSEESDQGKYECVATNNDGTRYSAPANLYVRVRRVPPRFSIPPTDNEIMPGGSVNITCVAVGSPMPYVKWMLGAEDLTPEDDMPIGRNVLELTDVRQSNNYTCVAMSTLGVIEAVAQITVKALPKPPGIPVVTERTATSITLTWDSGNPEPVSYYIIQHKSKFSEDTYKEIDGVATTRYSVGGLSPYSDYEFRVVAVNNIGRGPPSEDIEAKTAEQAPSTAPRQVRGRMLSATTAIIHWDEPEEANGQIMGYRVYYTMDSAQQVNTWEKQIVRGSNFLTIQGLIPNKTYYIKVLAYTSVGDGPLSADLQIIAKTGGKICVWPTCVFVDQSLKIDKYYKRHLSTTSNSHTPNSTMAKTKELSKDTRNKIVDLHQVGKTESAIGKQLGLKKSTVGAIIRKWKTYKTTDNLPRSGAPRKISPRGVKMITRTVSKNPRTTRGDLVNDLQRAGTKVTKPTISNTLRRQGLKSCSARRVPLLKPVHVQARLKFAREHLDDPDEDWENEMVITELQAETMYSVAVAAYTTKGDGARSKAKLITTTGAVPEKPRLMVSPTNMGTALLQWHPPVLTYGPLQGYRLRFGRKDVDPLTIIEFPERENHYTTKEIHKGASYTFRLSARNKVGFGEETVKEISTPEDMPSGFPQSIVAEGGTTTTIQVSWNPLLLAERNGVIVKYALQYKDINSPRSPSELFITAPESTVTLDSLKADTTYDIKMCAFTSKGSGPYSPSVQFRTQPLDQVFAKNFHVKAAMKTAVLLTWEIPDNYNAAQPFTILYDDGQSVEVDGKLTQKLITGLQPETQYSFLLTNRGNSAGGLQHRVSTMTAPDILRTKPYLIGKTNLDGKVTVELPSVQTSEKVRGYYIVVVPLKKQRTGKFHKPWDSPDEMNLEELLKEINRTSRGLRFRRQAEPKAYIAAYFKDLPTDFTLGDTKIYGDFENKQLANGQEYIFFVLAVLDISENTMYATSPYSDPLVSADLDPQPIIDEEEGLIWVVGPVLAVVFIICIVIAILLYKRKRAESEARKGSLPNSKEMLSHNPTDPVELRRMNFQTGPFFPLCFHFEKASMANHPPIPILDLADHLERLKANDNLKFSQEYESIDPGQQFTWEHSNLEVNKPKNRYANVIAYDHSRVLLSAIDGIPGSDYINSNYIDGYRKQNAYIATQGSLPETFGDFWRMIWEQRSANIVMMTKLEERSRVKCDQYWPTRGTETYGLIQVTLLDTVELATYCVRTFALYKNGSSEKREVRQFQFTAWPDHGVPEHPTPFLAFLRRVKACNPPDAGPMVVHCSAGVGRTGCFIVIDAMLERIKHEKTVDIYGHVTLMRAQRNYMVQTEDQYVFIHDALQEAVTCGTTEVPARNLYAYIQKLTGIEGGENVTGMELEFKRLANTKAHTSRFISANLPCNKFKNRLVNIMPYESTRVCLQPIRGVEGSDYINASFIDGYRQQKAYIATQGPLAETTEDFWRMLWEHNSTIVVMLTKLREMGREKCHQYWPAERSARYQYFVVDPMAEYNMPQYILREFKVTDARDGQSRTVRQFQFTDWPEQGVPKSGEGFIDFIGQVHKTKEQFGQDGPISVHCSAGVGRTGVFITLSIVLERMRYEGVVDIFQTVKMLRTQRPAMVQTEDQYQFCYRAGLEYLGSFDHYAT</sequence>
<reference evidence="20" key="3">
    <citation type="submission" date="2025-09" db="UniProtKB">
        <authorList>
            <consortium name="Ensembl"/>
        </authorList>
    </citation>
    <scope>IDENTIFICATION</scope>
</reference>
<evidence type="ECO:0000256" key="5">
    <source>
        <dbReference type="ARBA" id="ARBA00022729"/>
    </source>
</evidence>
<dbReference type="InterPro" id="IPR003599">
    <property type="entry name" value="Ig_sub"/>
</dbReference>
<feature type="domain" description="Fibronectin type-III" evidence="19">
    <location>
        <begin position="393"/>
        <end position="487"/>
    </location>
</feature>
<evidence type="ECO:0000256" key="12">
    <source>
        <dbReference type="ARBA" id="ARBA00023180"/>
    </source>
</evidence>
<dbReference type="SUPFAM" id="SSF46689">
    <property type="entry name" value="Homeodomain-like"/>
    <property type="match status" value="1"/>
</dbReference>
<dbReference type="SMART" id="SM00194">
    <property type="entry name" value="PTPc"/>
    <property type="match status" value="2"/>
</dbReference>
<keyword evidence="5" id="KW-0732">Signal</keyword>
<feature type="domain" description="Tyrosine-protein phosphatase" evidence="16">
    <location>
        <begin position="1259"/>
        <end position="1514"/>
    </location>
</feature>
<dbReference type="PROSITE" id="PS00383">
    <property type="entry name" value="TYR_PHOSPHATASE_1"/>
    <property type="match status" value="2"/>
</dbReference>
<dbReference type="Pfam" id="PF13927">
    <property type="entry name" value="Ig_3"/>
    <property type="match status" value="1"/>
</dbReference>
<feature type="domain" description="Fibronectin type-III" evidence="19">
    <location>
        <begin position="298"/>
        <end position="388"/>
    </location>
</feature>
<dbReference type="GO" id="GO:0004725">
    <property type="term" value="F:protein tyrosine phosphatase activity"/>
    <property type="evidence" value="ECO:0007669"/>
    <property type="project" value="UniProtKB-EC"/>
</dbReference>
<evidence type="ECO:0000256" key="2">
    <source>
        <dbReference type="ARBA" id="ARBA00010504"/>
    </source>
</evidence>
<feature type="domain" description="Tyrosine-protein phosphatase" evidence="16">
    <location>
        <begin position="1546"/>
        <end position="1805"/>
    </location>
</feature>
<dbReference type="SMART" id="SM00404">
    <property type="entry name" value="PTPc_motif"/>
    <property type="match status" value="2"/>
</dbReference>
<evidence type="ECO:0000256" key="3">
    <source>
        <dbReference type="ARBA" id="ARBA00013064"/>
    </source>
</evidence>
<dbReference type="SUPFAM" id="SSF49265">
    <property type="entry name" value="Fibronectin type III"/>
    <property type="match status" value="4"/>
</dbReference>
<dbReference type="InterPro" id="IPR045905">
    <property type="entry name" value="R-PTP-delta_cat"/>
</dbReference>
<keyword evidence="10 15" id="KW-0472">Membrane</keyword>
<dbReference type="GO" id="GO:0006313">
    <property type="term" value="P:DNA transposition"/>
    <property type="evidence" value="ECO:0007669"/>
    <property type="project" value="InterPro"/>
</dbReference>
<feature type="domain" description="Fibronectin type-III" evidence="19">
    <location>
        <begin position="713"/>
        <end position="806"/>
    </location>
</feature>
<evidence type="ECO:0000256" key="1">
    <source>
        <dbReference type="ARBA" id="ARBA00004167"/>
    </source>
</evidence>
<dbReference type="Pfam" id="PF00041">
    <property type="entry name" value="fn3"/>
    <property type="match status" value="4"/>
</dbReference>
<feature type="domain" description="Tyrosine specific protein phosphatases" evidence="17">
    <location>
        <begin position="1434"/>
        <end position="1505"/>
    </location>
</feature>
<dbReference type="PANTHER" id="PTHR46957:SF11">
    <property type="entry name" value="PROTEIN-TYROSINE-PHOSPHATASE"/>
    <property type="match status" value="1"/>
</dbReference>
<dbReference type="InterPro" id="IPR016130">
    <property type="entry name" value="Tyr_Pase_AS"/>
</dbReference>
<feature type="domain" description="Ig-like" evidence="18">
    <location>
        <begin position="209"/>
        <end position="291"/>
    </location>
</feature>
<evidence type="ECO:0000259" key="17">
    <source>
        <dbReference type="PROSITE" id="PS50056"/>
    </source>
</evidence>
<dbReference type="InterPro" id="IPR013098">
    <property type="entry name" value="Ig_I-set"/>
</dbReference>
<dbReference type="PANTHER" id="PTHR46957">
    <property type="entry name" value="CYTOKINE RECEPTOR"/>
    <property type="match status" value="1"/>
</dbReference>
<keyword evidence="6" id="KW-0677">Repeat</keyword>
<dbReference type="Pfam" id="PF07679">
    <property type="entry name" value="I-set"/>
    <property type="match status" value="2"/>
</dbReference>
<dbReference type="PROSITE" id="PS50055">
    <property type="entry name" value="TYR_PHOSPHATASE_PTP"/>
    <property type="match status" value="2"/>
</dbReference>
<dbReference type="Pfam" id="PF00102">
    <property type="entry name" value="Y_phosphatase"/>
    <property type="match status" value="2"/>
</dbReference>
<dbReference type="Gene3D" id="2.60.40.10">
    <property type="entry name" value="Immunoglobulins"/>
    <property type="match status" value="9"/>
</dbReference>
<dbReference type="CDD" id="cd05738">
    <property type="entry name" value="IgI_2_RPTP_IIa_LAR_like"/>
    <property type="match status" value="1"/>
</dbReference>
<dbReference type="CDD" id="cd05739">
    <property type="entry name" value="IgI_3_RPTP_IIa_LAR_like"/>
    <property type="match status" value="1"/>
</dbReference>
<dbReference type="InterPro" id="IPR000242">
    <property type="entry name" value="PTP_cat"/>
</dbReference>
<evidence type="ECO:0000256" key="7">
    <source>
        <dbReference type="ARBA" id="ARBA00022801"/>
    </source>
</evidence>
<dbReference type="GeneTree" id="ENSGT00940000153617"/>
<feature type="domain" description="Fibronectin type-III" evidence="19">
    <location>
        <begin position="811"/>
        <end position="906"/>
    </location>
</feature>
<feature type="domain" description="Ig-like" evidence="18">
    <location>
        <begin position="106"/>
        <end position="201"/>
    </location>
</feature>
<reference evidence="21" key="1">
    <citation type="submission" date="2018-06" db="EMBL/GenBank/DDBJ databases">
        <title>Genome assembly of Danube salmon.</title>
        <authorList>
            <person name="Macqueen D.J."/>
            <person name="Gundappa M.K."/>
        </authorList>
    </citation>
    <scope>NUCLEOTIDE SEQUENCE [LARGE SCALE GENOMIC DNA]</scope>
</reference>
<keyword evidence="21" id="KW-1185">Reference proteome</keyword>
<evidence type="ECO:0000313" key="20">
    <source>
        <dbReference type="Ensembl" id="ENSHHUP00000079624.1"/>
    </source>
</evidence>
<dbReference type="PROSITE" id="PS50853">
    <property type="entry name" value="FN3"/>
    <property type="match status" value="5"/>
</dbReference>
<dbReference type="InterPro" id="IPR036179">
    <property type="entry name" value="Ig-like_dom_sf"/>
</dbReference>
<dbReference type="InterPro" id="IPR000387">
    <property type="entry name" value="Tyr_Pase_dom"/>
</dbReference>
<dbReference type="InterPro" id="IPR009057">
    <property type="entry name" value="Homeodomain-like_sf"/>
</dbReference>
<dbReference type="InterPro" id="IPR003598">
    <property type="entry name" value="Ig_sub2"/>
</dbReference>
<comment type="subcellular location">
    <subcellularLocation>
        <location evidence="1">Membrane</location>
        <topology evidence="1">Single-pass membrane protein</topology>
    </subcellularLocation>
</comment>
<dbReference type="InterPro" id="IPR029021">
    <property type="entry name" value="Prot-tyrosine_phosphatase-like"/>
</dbReference>
<dbReference type="InterPro" id="IPR036388">
    <property type="entry name" value="WH-like_DNA-bd_sf"/>
</dbReference>
<evidence type="ECO:0000259" key="19">
    <source>
        <dbReference type="PROSITE" id="PS50853"/>
    </source>
</evidence>
<dbReference type="Pfam" id="PF25787">
    <property type="entry name" value="HTH_SB"/>
    <property type="match status" value="1"/>
</dbReference>
<dbReference type="InterPro" id="IPR003595">
    <property type="entry name" value="Tyr_Pase_cat"/>
</dbReference>
<dbReference type="InterPro" id="IPR003961">
    <property type="entry name" value="FN3_dom"/>
</dbReference>
<evidence type="ECO:0000259" key="18">
    <source>
        <dbReference type="PROSITE" id="PS50835"/>
    </source>
</evidence>
<dbReference type="SUPFAM" id="SSF52799">
    <property type="entry name" value="(Phosphotyrosine protein) phosphatases II"/>
    <property type="match status" value="2"/>
</dbReference>
<dbReference type="SMART" id="SM00409">
    <property type="entry name" value="IG"/>
    <property type="match status" value="3"/>
</dbReference>
<feature type="domain" description="Ig-like" evidence="18">
    <location>
        <begin position="17"/>
        <end position="94"/>
    </location>
</feature>
<keyword evidence="4 15" id="KW-0812">Transmembrane</keyword>
<keyword evidence="9 15" id="KW-1133">Transmembrane helix</keyword>
<dbReference type="InterPro" id="IPR036116">
    <property type="entry name" value="FN3_sf"/>
</dbReference>
<dbReference type="SMART" id="SM00060">
    <property type="entry name" value="FN3"/>
    <property type="match status" value="6"/>
</dbReference>
<evidence type="ECO:0000256" key="8">
    <source>
        <dbReference type="ARBA" id="ARBA00022912"/>
    </source>
</evidence>
<evidence type="ECO:0000256" key="4">
    <source>
        <dbReference type="ARBA" id="ARBA00022692"/>
    </source>
</evidence>
<organism evidence="20 21">
    <name type="scientific">Hucho hucho</name>
    <name type="common">huchen</name>
    <dbReference type="NCBI Taxonomy" id="62062"/>
    <lineage>
        <taxon>Eukaryota</taxon>
        <taxon>Metazoa</taxon>
        <taxon>Chordata</taxon>
        <taxon>Craniata</taxon>
        <taxon>Vertebrata</taxon>
        <taxon>Euteleostomi</taxon>
        <taxon>Actinopterygii</taxon>
        <taxon>Neopterygii</taxon>
        <taxon>Teleostei</taxon>
        <taxon>Protacanthopterygii</taxon>
        <taxon>Salmoniformes</taxon>
        <taxon>Salmonidae</taxon>
        <taxon>Salmoninae</taxon>
        <taxon>Hucho</taxon>
    </lineage>
</organism>
<keyword evidence="8" id="KW-0904">Protein phosphatase</keyword>
<evidence type="ECO:0000313" key="21">
    <source>
        <dbReference type="Proteomes" id="UP000314982"/>
    </source>
</evidence>
<dbReference type="GO" id="GO:0015074">
    <property type="term" value="P:DNA integration"/>
    <property type="evidence" value="ECO:0007669"/>
    <property type="project" value="InterPro"/>
</dbReference>
<dbReference type="EC" id="3.1.3.48" evidence="3"/>
<evidence type="ECO:0000256" key="9">
    <source>
        <dbReference type="ARBA" id="ARBA00022989"/>
    </source>
</evidence>
<dbReference type="Pfam" id="PF01498">
    <property type="entry name" value="HTH_Tnp_Tc3_2"/>
    <property type="match status" value="1"/>
</dbReference>
<evidence type="ECO:0000259" key="16">
    <source>
        <dbReference type="PROSITE" id="PS50055"/>
    </source>
</evidence>
<dbReference type="CDD" id="cd00063">
    <property type="entry name" value="FN3"/>
    <property type="match status" value="5"/>
</dbReference>
<keyword evidence="7" id="KW-0378">Hydrolase</keyword>
<dbReference type="PROSITE" id="PS50056">
    <property type="entry name" value="TYR_PHOSPHATASE_2"/>
    <property type="match status" value="2"/>
</dbReference>
<dbReference type="CDD" id="cd14624">
    <property type="entry name" value="R-PTPc-D-1"/>
    <property type="match status" value="1"/>
</dbReference>
<dbReference type="InterPro" id="IPR050713">
    <property type="entry name" value="RTP_Phos/Ushers"/>
</dbReference>
<dbReference type="InterPro" id="IPR007110">
    <property type="entry name" value="Ig-like_dom"/>
</dbReference>
<dbReference type="Gene3D" id="1.10.10.10">
    <property type="entry name" value="Winged helix-like DNA-binding domain superfamily/Winged helix DNA-binding domain"/>
    <property type="match status" value="1"/>
</dbReference>
<dbReference type="SUPFAM" id="SSF48726">
    <property type="entry name" value="Immunoglobulin"/>
    <property type="match status" value="3"/>
</dbReference>
<dbReference type="PROSITE" id="PS50835">
    <property type="entry name" value="IG_LIKE"/>
    <property type="match status" value="3"/>
</dbReference>
<evidence type="ECO:0000256" key="13">
    <source>
        <dbReference type="ARBA" id="ARBA00023319"/>
    </source>
</evidence>
<dbReference type="GO" id="GO:0016020">
    <property type="term" value="C:membrane"/>
    <property type="evidence" value="ECO:0007669"/>
    <property type="project" value="UniProtKB-SubCell"/>
</dbReference>
<keyword evidence="12" id="KW-0325">Glycoprotein</keyword>
<dbReference type="PRINTS" id="PR00700">
    <property type="entry name" value="PRTYPHPHTASE"/>
</dbReference>
<feature type="transmembrane region" description="Helical" evidence="15">
    <location>
        <begin position="1157"/>
        <end position="1180"/>
    </location>
</feature>
<evidence type="ECO:0000256" key="14">
    <source>
        <dbReference type="ARBA" id="ARBA00051722"/>
    </source>
</evidence>
<comment type="catalytic activity">
    <reaction evidence="14">
        <text>O-phospho-L-tyrosyl-[protein] + H2O = L-tyrosyl-[protein] + phosphate</text>
        <dbReference type="Rhea" id="RHEA:10684"/>
        <dbReference type="Rhea" id="RHEA-COMP:10136"/>
        <dbReference type="Rhea" id="RHEA-COMP:20101"/>
        <dbReference type="ChEBI" id="CHEBI:15377"/>
        <dbReference type="ChEBI" id="CHEBI:43474"/>
        <dbReference type="ChEBI" id="CHEBI:46858"/>
        <dbReference type="ChEBI" id="CHEBI:61978"/>
        <dbReference type="EC" id="3.1.3.48"/>
    </reaction>
</comment>
<dbReference type="SMART" id="SM00408">
    <property type="entry name" value="IGc2"/>
    <property type="match status" value="3"/>
</dbReference>
<feature type="domain" description="Fibronectin type-III" evidence="19">
    <location>
        <begin position="910"/>
        <end position="996"/>
    </location>
</feature>
<proteinExistence type="inferred from homology"/>
<dbReference type="Proteomes" id="UP000314982">
    <property type="component" value="Unassembled WGS sequence"/>
</dbReference>
<dbReference type="InterPro" id="IPR057667">
    <property type="entry name" value="HTH_SB"/>
</dbReference>
<keyword evidence="13" id="KW-0393">Immunoglobulin domain</keyword>
<feature type="domain" description="Tyrosine specific protein phosphatases" evidence="17">
    <location>
        <begin position="1723"/>
        <end position="1796"/>
    </location>
</feature>
<dbReference type="Gene3D" id="3.90.190.10">
    <property type="entry name" value="Protein tyrosine phosphatase superfamily"/>
    <property type="match status" value="2"/>
</dbReference>
<name>A0A4W5R4W8_9TELE</name>
<dbReference type="GO" id="GO:0003677">
    <property type="term" value="F:DNA binding"/>
    <property type="evidence" value="ECO:0007669"/>
    <property type="project" value="InterPro"/>
</dbReference>
<dbReference type="GO" id="GO:0008201">
    <property type="term" value="F:heparin binding"/>
    <property type="evidence" value="ECO:0007669"/>
    <property type="project" value="UniProtKB-KW"/>
</dbReference>
<evidence type="ECO:0000256" key="11">
    <source>
        <dbReference type="ARBA" id="ARBA00023170"/>
    </source>
</evidence>
<reference evidence="20" key="2">
    <citation type="submission" date="2025-08" db="UniProtKB">
        <authorList>
            <consortium name="Ensembl"/>
        </authorList>
    </citation>
    <scope>IDENTIFICATION</scope>
</reference>
<keyword evidence="11" id="KW-0675">Receptor</keyword>
<dbReference type="InterPro" id="IPR002492">
    <property type="entry name" value="Transposase_Tc1-like"/>
</dbReference>
<dbReference type="InterPro" id="IPR013783">
    <property type="entry name" value="Ig-like_fold"/>
</dbReference>
<evidence type="ECO:0000256" key="15">
    <source>
        <dbReference type="SAM" id="Phobius"/>
    </source>
</evidence>
<dbReference type="Ensembl" id="ENSHHUT00000082188.1">
    <property type="protein sequence ID" value="ENSHHUP00000079624.1"/>
    <property type="gene ID" value="ENSHHUG00000045492.1"/>
</dbReference>
<protein>
    <recommendedName>
        <fullName evidence="3">protein-tyrosine-phosphatase</fullName>
        <ecNumber evidence="3">3.1.3.48</ecNumber>
    </recommendedName>
</protein>
<evidence type="ECO:0000256" key="6">
    <source>
        <dbReference type="ARBA" id="ARBA00022737"/>
    </source>
</evidence>
<evidence type="ECO:0000256" key="10">
    <source>
        <dbReference type="ARBA" id="ARBA00023136"/>
    </source>
</evidence>
<comment type="similarity">
    <text evidence="2">Belongs to the protein-tyrosine phosphatase family. Receptor class 2A subfamily.</text>
</comment>
<accession>A0A4W5R4W8</accession>